<gene>
    <name evidence="2" type="ORF">EBB_09755</name>
</gene>
<dbReference type="SUPFAM" id="SSF53756">
    <property type="entry name" value="UDP-Glycosyltransferase/glycogen phosphorylase"/>
    <property type="match status" value="1"/>
</dbReference>
<dbReference type="InterPro" id="IPR007235">
    <property type="entry name" value="Glyco_trans_28_C"/>
</dbReference>
<dbReference type="PANTHER" id="PTHR21015:SF28">
    <property type="entry name" value="SLL1722 PROTEIN"/>
    <property type="match status" value="1"/>
</dbReference>
<proteinExistence type="predicted"/>
<evidence type="ECO:0000259" key="1">
    <source>
        <dbReference type="Pfam" id="PF04101"/>
    </source>
</evidence>
<sequence>MTLSKQSKRIIVYSHDTFGLGNIRRMLAISKSLVDADPNVSVLILSGSPMLHAFRIPDRIDYIKLPCLSRSVKGDYSVKFLDMEYAQLLTLRSNIILSAVLDFDPDLILVDKKPYGVSDELGAALNLMQRRGHRAKLVLLLRDILDSPESTIPVWKKNGYHDAIQSHYDKVLVVGSPEIYDMRKEYEFPDASHEKVDFCGYIARERSDKRAGEIRQQIGCTQERLVLVTAGGGEDGYQLLHSYLEGLNRQDLGDNTMTLMICGPEMSESRRHQLEILARGCRNVVIQEFNTDMMACMESADLVVSMGGYNTTCELLTLRKRAILVPRIKPSQEQWIRAERLALQGLVRAIHPHNLTPKLLMDTVREELGRTNVHHSRLYQIDMGGLPRISESISELLYDADAKLPARLRTSGLSVAAD</sequence>
<comment type="caution">
    <text evidence="2">The sequence shown here is derived from an EMBL/GenBank/DDBJ whole genome shotgun (WGS) entry which is preliminary data.</text>
</comment>
<keyword evidence="3" id="KW-1185">Reference proteome</keyword>
<feature type="domain" description="Glycosyl transferase family 28 C-terminal" evidence="1">
    <location>
        <begin position="248"/>
        <end position="367"/>
    </location>
</feature>
<dbReference type="PANTHER" id="PTHR21015">
    <property type="entry name" value="UDP-N-ACETYLGLUCOSAMINE--N-ACETYLMURAMYL-(PENTAPEPTIDE) PYROPHOSPHORYL-UNDECAPRENOL N-ACETYLGLUCOSAMINE TRANSFERASE 1"/>
    <property type="match status" value="1"/>
</dbReference>
<evidence type="ECO:0000313" key="3">
    <source>
        <dbReference type="Proteomes" id="UP000641152"/>
    </source>
</evidence>
<dbReference type="Proteomes" id="UP000641152">
    <property type="component" value="Unassembled WGS sequence"/>
</dbReference>
<evidence type="ECO:0000313" key="2">
    <source>
        <dbReference type="EMBL" id="MBD9360816.1"/>
    </source>
</evidence>
<dbReference type="EMBL" id="JACXST010000002">
    <property type="protein sequence ID" value="MBD9360816.1"/>
    <property type="molecule type" value="Genomic_DNA"/>
</dbReference>
<protein>
    <submittedName>
        <fullName evidence="2">Glycosyltransferase</fullName>
    </submittedName>
</protein>
<dbReference type="Pfam" id="PF04101">
    <property type="entry name" value="Glyco_tran_28_C"/>
    <property type="match status" value="1"/>
</dbReference>
<organism evidence="2 3">
    <name type="scientific">Methylomonas fluvii</name>
    <dbReference type="NCBI Taxonomy" id="1854564"/>
    <lineage>
        <taxon>Bacteria</taxon>
        <taxon>Pseudomonadati</taxon>
        <taxon>Pseudomonadota</taxon>
        <taxon>Gammaproteobacteria</taxon>
        <taxon>Methylococcales</taxon>
        <taxon>Methylococcaceae</taxon>
        <taxon>Methylomonas</taxon>
    </lineage>
</organism>
<dbReference type="RefSeq" id="WP_192393698.1">
    <property type="nucleotide sequence ID" value="NZ_CAJHIU010000002.1"/>
</dbReference>
<name>A0ABR9DD83_9GAMM</name>
<accession>A0ABR9DD83</accession>
<reference evidence="2 3" key="1">
    <citation type="submission" date="2020-09" db="EMBL/GenBank/DDBJ databases">
        <title>Methylomonas albis sp. nov. and Methylomonas fluvii sp. nov.: Two cold-adapted methanotrophs from the River Elbe and an amended description of Methylovulum psychrotolerans strain Eb1.</title>
        <authorList>
            <person name="Bussmann I.K."/>
            <person name="Klings K.-W."/>
            <person name="Warnstedt J."/>
            <person name="Hoppert M."/>
            <person name="Saborowski A."/>
            <person name="Horn F."/>
            <person name="Liebner S."/>
        </authorList>
    </citation>
    <scope>NUCLEOTIDE SEQUENCE [LARGE SCALE GENOMIC DNA]</scope>
    <source>
        <strain evidence="2 3">EbB</strain>
    </source>
</reference>
<dbReference type="Gene3D" id="3.40.50.2000">
    <property type="entry name" value="Glycogen Phosphorylase B"/>
    <property type="match status" value="1"/>
</dbReference>